<dbReference type="AlphaFoldDB" id="A0A6P8AP49"/>
<dbReference type="KEGG" id="pgri:PgNI_11627"/>
<keyword evidence="1" id="KW-0175">Coiled coil</keyword>
<dbReference type="RefSeq" id="XP_030976668.1">
    <property type="nucleotide sequence ID" value="XM_031131593.1"/>
</dbReference>
<gene>
    <name evidence="3" type="ORF">PgNI_11627</name>
</gene>
<keyword evidence="2" id="KW-1185">Reference proteome</keyword>
<evidence type="ECO:0000313" key="3">
    <source>
        <dbReference type="RefSeq" id="XP_030976668.1"/>
    </source>
</evidence>
<evidence type="ECO:0000313" key="2">
    <source>
        <dbReference type="Proteomes" id="UP000515153"/>
    </source>
</evidence>
<organism evidence="2 3">
    <name type="scientific">Pyricularia grisea</name>
    <name type="common">Crabgrass-specific blast fungus</name>
    <name type="synonym">Magnaporthe grisea</name>
    <dbReference type="NCBI Taxonomy" id="148305"/>
    <lineage>
        <taxon>Eukaryota</taxon>
        <taxon>Fungi</taxon>
        <taxon>Dikarya</taxon>
        <taxon>Ascomycota</taxon>
        <taxon>Pezizomycotina</taxon>
        <taxon>Sordariomycetes</taxon>
        <taxon>Sordariomycetidae</taxon>
        <taxon>Magnaporthales</taxon>
        <taxon>Pyriculariaceae</taxon>
        <taxon>Pyricularia</taxon>
    </lineage>
</organism>
<reference evidence="3" key="2">
    <citation type="submission" date="2019-10" db="EMBL/GenBank/DDBJ databases">
        <authorList>
            <consortium name="NCBI Genome Project"/>
        </authorList>
    </citation>
    <scope>NUCLEOTIDE SEQUENCE</scope>
    <source>
        <strain evidence="3">NI907</strain>
    </source>
</reference>
<dbReference type="Proteomes" id="UP000515153">
    <property type="component" value="Chromosome V"/>
</dbReference>
<proteinExistence type="predicted"/>
<reference evidence="3" key="3">
    <citation type="submission" date="2025-08" db="UniProtKB">
        <authorList>
            <consortium name="RefSeq"/>
        </authorList>
    </citation>
    <scope>IDENTIFICATION</scope>
    <source>
        <strain evidence="3">NI907</strain>
    </source>
</reference>
<feature type="coiled-coil region" evidence="1">
    <location>
        <begin position="170"/>
        <end position="214"/>
    </location>
</feature>
<protein>
    <submittedName>
        <fullName evidence="3">Uncharacterized protein</fullName>
    </submittedName>
</protein>
<name>A0A6P8AP49_PYRGI</name>
<evidence type="ECO:0000256" key="1">
    <source>
        <dbReference type="SAM" id="Coils"/>
    </source>
</evidence>
<sequence length="278" mass="30785">MANNPELNRVQKAKRRVEKVLGIQADNLICADQRSERGLSINTAEALAMAALKMRNSPNLVSSFKDLLYENCRARGEKKLVNSVDIHKTLQCLGLDGQKERKRHKRYLDLIKSSHYVADPSLYAQKVGELEASIAGITKLVKSLENMVVKSPELTSSQHRAAIEGYNSTLETKVRELKACQSEMDRVNRDLRNAEVAFNQAEQLANEAADADRKAILEQNATAILLVSWTVCARGIEAVGALSNDHPEKFQKLSEASLAVALLLKPVTPLRSEENVVV</sequence>
<dbReference type="GeneID" id="41966498"/>
<reference evidence="2 3" key="1">
    <citation type="journal article" date="2019" name="Mol. Biol. Evol.">
        <title>Blast fungal genomes show frequent chromosomal changes, gene gains and losses, and effector gene turnover.</title>
        <authorList>
            <person name="Gomez Luciano L.B."/>
            <person name="Jason Tsai I."/>
            <person name="Chuma I."/>
            <person name="Tosa Y."/>
            <person name="Chen Y.H."/>
            <person name="Li J.Y."/>
            <person name="Li M.Y."/>
            <person name="Jade Lu M.Y."/>
            <person name="Nakayashiki H."/>
            <person name="Li W.H."/>
        </authorList>
    </citation>
    <scope>NUCLEOTIDE SEQUENCE [LARGE SCALE GENOMIC DNA]</scope>
    <source>
        <strain evidence="2 3">NI907</strain>
    </source>
</reference>
<accession>A0A6P8AP49</accession>